<protein>
    <submittedName>
        <fullName evidence="2">Uncharacterized protein</fullName>
    </submittedName>
</protein>
<dbReference type="WBParaSite" id="nRc.2.0.1.t05119-RA">
    <property type="protein sequence ID" value="nRc.2.0.1.t05119-RA"/>
    <property type="gene ID" value="nRc.2.0.1.g05119"/>
</dbReference>
<name>A0A915HTN0_ROMCU</name>
<reference evidence="2" key="1">
    <citation type="submission" date="2022-11" db="UniProtKB">
        <authorList>
            <consortium name="WormBaseParasite"/>
        </authorList>
    </citation>
    <scope>IDENTIFICATION</scope>
</reference>
<evidence type="ECO:0000313" key="2">
    <source>
        <dbReference type="WBParaSite" id="nRc.2.0.1.t05119-RA"/>
    </source>
</evidence>
<evidence type="ECO:0000313" key="1">
    <source>
        <dbReference type="Proteomes" id="UP000887565"/>
    </source>
</evidence>
<keyword evidence="1" id="KW-1185">Reference proteome</keyword>
<dbReference type="Proteomes" id="UP000887565">
    <property type="component" value="Unplaced"/>
</dbReference>
<sequence length="181" mass="19762">MPLATLLASPCSAAKCAYVNNLLLRHTQNFDPVMHTAFYNSPPNYISPLQRDAEIQKHLEALKNLPEAVFKVLLPPPPPMDMELATSSGTLTPPMAPTSATTTTITHIMSLPPTAHTSVQTITPAQPQLVVTTRLVLRVAPPTGLQHRGWPDRQLNGLPTIFTILTTTANWRYPTNLPSIS</sequence>
<dbReference type="AlphaFoldDB" id="A0A915HTN0"/>
<organism evidence="1 2">
    <name type="scientific">Romanomermis culicivorax</name>
    <name type="common">Nematode worm</name>
    <dbReference type="NCBI Taxonomy" id="13658"/>
    <lineage>
        <taxon>Eukaryota</taxon>
        <taxon>Metazoa</taxon>
        <taxon>Ecdysozoa</taxon>
        <taxon>Nematoda</taxon>
        <taxon>Enoplea</taxon>
        <taxon>Dorylaimia</taxon>
        <taxon>Mermithida</taxon>
        <taxon>Mermithoidea</taxon>
        <taxon>Mermithidae</taxon>
        <taxon>Romanomermis</taxon>
    </lineage>
</organism>
<accession>A0A915HTN0</accession>
<proteinExistence type="predicted"/>